<gene>
    <name evidence="1" type="ORF">HWN40_02185</name>
</gene>
<protein>
    <submittedName>
        <fullName evidence="1">Uncharacterized protein</fullName>
    </submittedName>
</protein>
<dbReference type="AlphaFoldDB" id="A0A7D5EFA6"/>
<proteinExistence type="predicted"/>
<name>A0A7D5EFA6_9EURY</name>
<sequence length="77" mass="8706">MADKEDNIEVGEGYAEIKMGAGWYLTVSLASSERYENEYIEIAKERGGQKKGRFNLNPKYARSLGEALIQFADKNEL</sequence>
<evidence type="ECO:0000313" key="2">
    <source>
        <dbReference type="Proteomes" id="UP000509594"/>
    </source>
</evidence>
<dbReference type="EMBL" id="CP058215">
    <property type="protein sequence ID" value="QLC49160.1"/>
    <property type="molecule type" value="Genomic_DNA"/>
</dbReference>
<dbReference type="KEGG" id="mzi:HWN40_02185"/>
<dbReference type="OrthoDB" id="146369at2157"/>
<dbReference type="GeneID" id="55820446"/>
<dbReference type="Proteomes" id="UP000509594">
    <property type="component" value="Chromosome"/>
</dbReference>
<dbReference type="RefSeq" id="WP_176964223.1">
    <property type="nucleotide sequence ID" value="NZ_CP058215.1"/>
</dbReference>
<keyword evidence="2" id="KW-1185">Reference proteome</keyword>
<organism evidence="1 2">
    <name type="scientific">Methanolobus zinderi</name>
    <dbReference type="NCBI Taxonomy" id="536044"/>
    <lineage>
        <taxon>Archaea</taxon>
        <taxon>Methanobacteriati</taxon>
        <taxon>Methanobacteriota</taxon>
        <taxon>Stenosarchaea group</taxon>
        <taxon>Methanomicrobia</taxon>
        <taxon>Methanosarcinales</taxon>
        <taxon>Methanosarcinaceae</taxon>
        <taxon>Methanolobus</taxon>
    </lineage>
</organism>
<accession>A0A7D5EFA6</accession>
<reference evidence="1 2" key="1">
    <citation type="submission" date="2020-06" db="EMBL/GenBank/DDBJ databases">
        <title>Methanolobus halotolerans sp. nov., isolated from a saline lake Tus in Siberia.</title>
        <authorList>
            <person name="Shen Y."/>
            <person name="Chen S.-C."/>
            <person name="Lai M.-C."/>
            <person name="Huang H.-H."/>
            <person name="Chiu H.-H."/>
            <person name="Tang S.-L."/>
            <person name="Rogozin D.Y."/>
            <person name="Degermendzhy A.G."/>
        </authorList>
    </citation>
    <scope>NUCLEOTIDE SEQUENCE [LARGE SCALE GENOMIC DNA]</scope>
    <source>
        <strain evidence="1 2">DSM 21339</strain>
    </source>
</reference>
<evidence type="ECO:0000313" key="1">
    <source>
        <dbReference type="EMBL" id="QLC49160.1"/>
    </source>
</evidence>